<gene>
    <name evidence="6" type="ORF">EXE63_28035</name>
</gene>
<dbReference type="GO" id="GO:0000976">
    <property type="term" value="F:transcription cis-regulatory region binding"/>
    <property type="evidence" value="ECO:0007669"/>
    <property type="project" value="TreeGrafter"/>
</dbReference>
<evidence type="ECO:0000256" key="3">
    <source>
        <dbReference type="ARBA" id="ARBA00023163"/>
    </source>
</evidence>
<feature type="domain" description="HTH tetR-type" evidence="5">
    <location>
        <begin position="12"/>
        <end position="71"/>
    </location>
</feature>
<keyword evidence="1" id="KW-0805">Transcription regulation</keyword>
<evidence type="ECO:0000313" key="6">
    <source>
        <dbReference type="EMBL" id="QIV84294.1"/>
    </source>
</evidence>
<accession>A0A6H0SAF5</accession>
<evidence type="ECO:0000256" key="1">
    <source>
        <dbReference type="ARBA" id="ARBA00023015"/>
    </source>
</evidence>
<dbReference type="InterPro" id="IPR001647">
    <property type="entry name" value="HTH_TetR"/>
</dbReference>
<dbReference type="PROSITE" id="PS50977">
    <property type="entry name" value="HTH_TETR_2"/>
    <property type="match status" value="1"/>
</dbReference>
<keyword evidence="3" id="KW-0804">Transcription</keyword>
<organism evidence="6 7">
    <name type="scientific">Mycolicibacterium frederiksbergense</name>
    <dbReference type="NCBI Taxonomy" id="117567"/>
    <lineage>
        <taxon>Bacteria</taxon>
        <taxon>Bacillati</taxon>
        <taxon>Actinomycetota</taxon>
        <taxon>Actinomycetes</taxon>
        <taxon>Mycobacteriales</taxon>
        <taxon>Mycobacteriaceae</taxon>
        <taxon>Mycolicibacterium</taxon>
    </lineage>
</organism>
<dbReference type="InterPro" id="IPR009057">
    <property type="entry name" value="Homeodomain-like_sf"/>
</dbReference>
<dbReference type="KEGG" id="mfre:EXE63_28035"/>
<keyword evidence="7" id="KW-1185">Reference proteome</keyword>
<evidence type="ECO:0000313" key="7">
    <source>
        <dbReference type="Proteomes" id="UP000501849"/>
    </source>
</evidence>
<dbReference type="EMBL" id="CP038799">
    <property type="protein sequence ID" value="QIV84294.1"/>
    <property type="molecule type" value="Genomic_DNA"/>
</dbReference>
<dbReference type="GO" id="GO:0003700">
    <property type="term" value="F:DNA-binding transcription factor activity"/>
    <property type="evidence" value="ECO:0007669"/>
    <property type="project" value="TreeGrafter"/>
</dbReference>
<feature type="DNA-binding region" description="H-T-H motif" evidence="4">
    <location>
        <begin position="34"/>
        <end position="53"/>
    </location>
</feature>
<dbReference type="SUPFAM" id="SSF46689">
    <property type="entry name" value="Homeodomain-like"/>
    <property type="match status" value="1"/>
</dbReference>
<evidence type="ECO:0000256" key="4">
    <source>
        <dbReference type="PROSITE-ProRule" id="PRU00335"/>
    </source>
</evidence>
<dbReference type="InterPro" id="IPR036271">
    <property type="entry name" value="Tet_transcr_reg_TetR-rel_C_sf"/>
</dbReference>
<evidence type="ECO:0000259" key="5">
    <source>
        <dbReference type="PROSITE" id="PS50977"/>
    </source>
</evidence>
<dbReference type="PANTHER" id="PTHR30055">
    <property type="entry name" value="HTH-TYPE TRANSCRIPTIONAL REGULATOR RUTR"/>
    <property type="match status" value="1"/>
</dbReference>
<dbReference type="PRINTS" id="PR00455">
    <property type="entry name" value="HTHTETR"/>
</dbReference>
<proteinExistence type="predicted"/>
<dbReference type="PANTHER" id="PTHR30055:SF234">
    <property type="entry name" value="HTH-TYPE TRANSCRIPTIONAL REGULATOR BETI"/>
    <property type="match status" value="1"/>
</dbReference>
<dbReference type="Pfam" id="PF00440">
    <property type="entry name" value="TetR_N"/>
    <property type="match status" value="1"/>
</dbReference>
<dbReference type="SUPFAM" id="SSF48498">
    <property type="entry name" value="Tetracyclin repressor-like, C-terminal domain"/>
    <property type="match status" value="1"/>
</dbReference>
<dbReference type="Gene3D" id="1.10.357.10">
    <property type="entry name" value="Tetracycline Repressor, domain 2"/>
    <property type="match status" value="1"/>
</dbReference>
<dbReference type="InterPro" id="IPR050109">
    <property type="entry name" value="HTH-type_TetR-like_transc_reg"/>
</dbReference>
<keyword evidence="2 4" id="KW-0238">DNA-binding</keyword>
<evidence type="ECO:0000256" key="2">
    <source>
        <dbReference type="ARBA" id="ARBA00023125"/>
    </source>
</evidence>
<dbReference type="Proteomes" id="UP000501849">
    <property type="component" value="Chromosome"/>
</dbReference>
<name>A0A6H0SAF5_9MYCO</name>
<reference evidence="6 7" key="1">
    <citation type="submission" date="2019-04" db="EMBL/GenBank/DDBJ databases">
        <title>Draft, Whole-Genome Sequence of the Anthracene-degrading Mycobacterium frederiksbergense LB501T, Isolated from a Polycyclic Aromatic Hydrocarbon (PAH)-Contaminated Soil.</title>
        <authorList>
            <person name="Augelletti F."/>
        </authorList>
    </citation>
    <scope>NUCLEOTIDE SEQUENCE [LARGE SCALE GENOMIC DNA]</scope>
    <source>
        <strain evidence="6 7">LB 501T</strain>
    </source>
</reference>
<dbReference type="AlphaFoldDB" id="A0A6H0SAF5"/>
<dbReference type="RefSeq" id="WP_168144634.1">
    <property type="nucleotide sequence ID" value="NZ_CAXUTK020000001.1"/>
</dbReference>
<protein>
    <submittedName>
        <fullName evidence="6">TetR/AcrR family transcriptional regulator</fullName>
    </submittedName>
</protein>
<sequence>MTERWTRERRMEQTRTVLLDAAEKIFAGRGYAGSLEDIAEAAGYTRGAIYAQFGGKDELFLAVIERHRQRFLDGFADVMESFDRLADIDVEGFAERWRVLSATTDAQQAAALNHEFTLFLLRNPAARDRVAVQRRETVRSLAEYIAKGVARLGGSLKIPAEPLARVLLATNDGVTLASHLDGEDLYRTFLQLVLSSVGPPEG</sequence>